<dbReference type="AlphaFoldDB" id="A0A6J7JJA6"/>
<protein>
    <submittedName>
        <fullName evidence="2">Unannotated protein</fullName>
    </submittedName>
</protein>
<dbReference type="EMBL" id="CAFBNE010000025">
    <property type="protein sequence ID" value="CAB4943183.1"/>
    <property type="molecule type" value="Genomic_DNA"/>
</dbReference>
<name>A0A6J7JJA6_9ZZZZ</name>
<dbReference type="FunFam" id="3.40.50.720:FF:000084">
    <property type="entry name" value="Short-chain dehydrogenase reductase"/>
    <property type="match status" value="1"/>
</dbReference>
<dbReference type="PRINTS" id="PR00081">
    <property type="entry name" value="GDHRDH"/>
</dbReference>
<dbReference type="InterPro" id="IPR036291">
    <property type="entry name" value="NAD(P)-bd_dom_sf"/>
</dbReference>
<dbReference type="Pfam" id="PF13561">
    <property type="entry name" value="adh_short_C2"/>
    <property type="match status" value="1"/>
</dbReference>
<comment type="similarity">
    <text evidence="1">Belongs to the short-chain dehydrogenases/reductases (SDR) family.</text>
</comment>
<dbReference type="SUPFAM" id="SSF51735">
    <property type="entry name" value="NAD(P)-binding Rossmann-fold domains"/>
    <property type="match status" value="1"/>
</dbReference>
<dbReference type="PANTHER" id="PTHR42760">
    <property type="entry name" value="SHORT-CHAIN DEHYDROGENASES/REDUCTASES FAMILY MEMBER"/>
    <property type="match status" value="1"/>
</dbReference>
<dbReference type="Gene3D" id="3.40.50.720">
    <property type="entry name" value="NAD(P)-binding Rossmann-like Domain"/>
    <property type="match status" value="1"/>
</dbReference>
<organism evidence="2">
    <name type="scientific">freshwater metagenome</name>
    <dbReference type="NCBI Taxonomy" id="449393"/>
    <lineage>
        <taxon>unclassified sequences</taxon>
        <taxon>metagenomes</taxon>
        <taxon>ecological metagenomes</taxon>
    </lineage>
</organism>
<gene>
    <name evidence="2" type="ORF">UFOPK3772_01062</name>
</gene>
<dbReference type="PRINTS" id="PR00080">
    <property type="entry name" value="SDRFAMILY"/>
</dbReference>
<sequence>MMEPRFTGQVAIVTGSAHGIGEAIARRFASEGAAVVIADLDEQSAVATAQDIVAGGGQAIGVGVDVGKAEEVAAMVDRTIEAYGKIDVLVNNAGDVTISKHFLTTDEAWWDHFLTTNLKSMYLTCRRVAPLMAKAGGGCIINMSSGGATKSHRGMVAYDASKGGVEALTRGLALELAPYGIRVNSVVPGLIVTRPEHAEPLADERRNQTVPLGRGGTPADVAGPSVFLASKDAAYMTGSTLVVDGGVLVQQRSPQVEIFPVSYYPAIEEIV</sequence>
<evidence type="ECO:0000256" key="1">
    <source>
        <dbReference type="ARBA" id="ARBA00006484"/>
    </source>
</evidence>
<proteinExistence type="inferred from homology"/>
<dbReference type="GO" id="GO:0016616">
    <property type="term" value="F:oxidoreductase activity, acting on the CH-OH group of donors, NAD or NADP as acceptor"/>
    <property type="evidence" value="ECO:0007669"/>
    <property type="project" value="TreeGrafter"/>
</dbReference>
<accession>A0A6J7JJA6</accession>
<dbReference type="NCBIfam" id="NF005559">
    <property type="entry name" value="PRK07231.1"/>
    <property type="match status" value="1"/>
</dbReference>
<dbReference type="InterPro" id="IPR002347">
    <property type="entry name" value="SDR_fam"/>
</dbReference>
<evidence type="ECO:0000313" key="2">
    <source>
        <dbReference type="EMBL" id="CAB4943183.1"/>
    </source>
</evidence>
<reference evidence="2" key="1">
    <citation type="submission" date="2020-05" db="EMBL/GenBank/DDBJ databases">
        <authorList>
            <person name="Chiriac C."/>
            <person name="Salcher M."/>
            <person name="Ghai R."/>
            <person name="Kavagutti S V."/>
        </authorList>
    </citation>
    <scope>NUCLEOTIDE SEQUENCE</scope>
</reference>